<protein>
    <submittedName>
        <fullName evidence="1">Uncharacterized protein</fullName>
    </submittedName>
</protein>
<accession>A0A8S1RNI4</accession>
<organism evidence="1 2">
    <name type="scientific">Paramecium sonneborni</name>
    <dbReference type="NCBI Taxonomy" id="65129"/>
    <lineage>
        <taxon>Eukaryota</taxon>
        <taxon>Sar</taxon>
        <taxon>Alveolata</taxon>
        <taxon>Ciliophora</taxon>
        <taxon>Intramacronucleata</taxon>
        <taxon>Oligohymenophorea</taxon>
        <taxon>Peniculida</taxon>
        <taxon>Parameciidae</taxon>
        <taxon>Paramecium</taxon>
    </lineage>
</organism>
<dbReference type="Proteomes" id="UP000692954">
    <property type="component" value="Unassembled WGS sequence"/>
</dbReference>
<evidence type="ECO:0000313" key="1">
    <source>
        <dbReference type="EMBL" id="CAD8128882.1"/>
    </source>
</evidence>
<comment type="caution">
    <text evidence="1">The sequence shown here is derived from an EMBL/GenBank/DDBJ whole genome shotgun (WGS) entry which is preliminary data.</text>
</comment>
<keyword evidence="2" id="KW-1185">Reference proteome</keyword>
<dbReference type="EMBL" id="CAJJDN010000199">
    <property type="protein sequence ID" value="CAD8128882.1"/>
    <property type="molecule type" value="Genomic_DNA"/>
</dbReference>
<evidence type="ECO:0000313" key="2">
    <source>
        <dbReference type="Proteomes" id="UP000692954"/>
    </source>
</evidence>
<sequence length="45" mass="5269">MLLKAIMKMKRLKRLNLEVSNNMLSDEGINNSLLLLGNQIQMEYF</sequence>
<name>A0A8S1RNI4_9CILI</name>
<gene>
    <name evidence="1" type="ORF">PSON_ATCC_30995.1.T1990027</name>
</gene>
<reference evidence="1" key="1">
    <citation type="submission" date="2021-01" db="EMBL/GenBank/DDBJ databases">
        <authorList>
            <consortium name="Genoscope - CEA"/>
            <person name="William W."/>
        </authorList>
    </citation>
    <scope>NUCLEOTIDE SEQUENCE</scope>
</reference>
<proteinExistence type="predicted"/>
<dbReference type="AlphaFoldDB" id="A0A8S1RNI4"/>